<dbReference type="AlphaFoldDB" id="A0AAX4HH72"/>
<reference evidence="2 3" key="1">
    <citation type="submission" date="2023-10" db="EMBL/GenBank/DDBJ databases">
        <title>Draft Genome Sequence of Candida saopaulonensis from a very Premature Infant with Sepsis.</title>
        <authorList>
            <person name="Ning Y."/>
            <person name="Dai R."/>
            <person name="Xiao M."/>
            <person name="Xu Y."/>
            <person name="Yan Q."/>
            <person name="Zhang L."/>
        </authorList>
    </citation>
    <scope>NUCLEOTIDE SEQUENCE [LARGE SCALE GENOMIC DNA]</scope>
    <source>
        <strain evidence="2 3">19XY460</strain>
    </source>
</reference>
<dbReference type="Proteomes" id="UP001338582">
    <property type="component" value="Chromosome 6"/>
</dbReference>
<organism evidence="2 3">
    <name type="scientific">Australozyma saopauloensis</name>
    <dbReference type="NCBI Taxonomy" id="291208"/>
    <lineage>
        <taxon>Eukaryota</taxon>
        <taxon>Fungi</taxon>
        <taxon>Dikarya</taxon>
        <taxon>Ascomycota</taxon>
        <taxon>Saccharomycotina</taxon>
        <taxon>Pichiomycetes</taxon>
        <taxon>Metschnikowiaceae</taxon>
        <taxon>Australozyma</taxon>
    </lineage>
</organism>
<proteinExistence type="predicted"/>
<feature type="compositionally biased region" description="Basic and acidic residues" evidence="1">
    <location>
        <begin position="211"/>
        <end position="230"/>
    </location>
</feature>
<name>A0AAX4HH72_9ASCO</name>
<accession>A0AAX4HH72</accession>
<gene>
    <name evidence="2" type="ORF">PUMCH_004708</name>
</gene>
<dbReference type="GeneID" id="88175768"/>
<evidence type="ECO:0000313" key="3">
    <source>
        <dbReference type="Proteomes" id="UP001338582"/>
    </source>
</evidence>
<protein>
    <submittedName>
        <fullName evidence="2">Uncharacterized protein</fullName>
    </submittedName>
</protein>
<evidence type="ECO:0000256" key="1">
    <source>
        <dbReference type="SAM" id="MobiDB-lite"/>
    </source>
</evidence>
<dbReference type="EMBL" id="CP138899">
    <property type="protein sequence ID" value="WPK27327.1"/>
    <property type="molecule type" value="Genomic_DNA"/>
</dbReference>
<feature type="region of interest" description="Disordered" evidence="1">
    <location>
        <begin position="194"/>
        <end position="230"/>
    </location>
</feature>
<dbReference type="KEGG" id="asau:88175768"/>
<keyword evidence="3" id="KW-1185">Reference proteome</keyword>
<sequence>MAKISVPSLDPELHKLASDIISKKGLDDDQKWVNSIHPLLLKRLETIEAQIQHSVTANANTPPTTTLDEVKRTLERIRETMEENFDSGPPFTIRRIAELLVQYEDSEYSLTTVALAHKYLLALARLICVQSKESSFKELEFVSASITLGSNSNANGEELPKDIKFERLLWDDAPITETILVTNKTELLEKVAERQNSMKENEELDEISSPKSEKEESSVEANLKDADSMDKTMVSDADKKDGIAVQDLVDPVEVEVEVEVEGPDSEDHVLKRAKLD</sequence>
<dbReference type="RefSeq" id="XP_062879705.1">
    <property type="nucleotide sequence ID" value="XM_063023635.1"/>
</dbReference>
<evidence type="ECO:0000313" key="2">
    <source>
        <dbReference type="EMBL" id="WPK27327.1"/>
    </source>
</evidence>